<dbReference type="Proteomes" id="UP000323392">
    <property type="component" value="Unassembled WGS sequence"/>
</dbReference>
<keyword evidence="4 6" id="KW-1133">Transmembrane helix</keyword>
<accession>A0A150FTA4</accession>
<dbReference type="EMBL" id="LSFY01000001">
    <property type="protein sequence ID" value="KXZ40405.1"/>
    <property type="molecule type" value="Genomic_DNA"/>
</dbReference>
<reference evidence="7 9" key="1">
    <citation type="submission" date="2016-02" db="EMBL/GenBank/DDBJ databases">
        <title>Draft genome sequence for Clostridium paradoxum JW-YL-7.</title>
        <authorList>
            <person name="Utturkar S.M."/>
            <person name="Lancaster A."/>
            <person name="Poole F.L."/>
            <person name="Adams M.W."/>
            <person name="Brown S.D."/>
        </authorList>
    </citation>
    <scope>NUCLEOTIDE SEQUENCE [LARGE SCALE GENOMIC DNA]</scope>
    <source>
        <strain evidence="7 9">JW-YL-7</strain>
    </source>
</reference>
<evidence type="ECO:0000256" key="6">
    <source>
        <dbReference type="SAM" id="Phobius"/>
    </source>
</evidence>
<evidence type="ECO:0000256" key="1">
    <source>
        <dbReference type="ARBA" id="ARBA00004141"/>
    </source>
</evidence>
<evidence type="ECO:0000313" key="7">
    <source>
        <dbReference type="EMBL" id="KXZ40405.1"/>
    </source>
</evidence>
<dbReference type="FunFam" id="1.20.1260.100:FF:000001">
    <property type="entry name" value="translocator protein 2"/>
    <property type="match status" value="1"/>
</dbReference>
<organism evidence="7 9">
    <name type="scientific">Alkalithermobacter thermoalcaliphilus JW-YL-7 = DSM 7308</name>
    <dbReference type="NCBI Taxonomy" id="1121328"/>
    <lineage>
        <taxon>Bacteria</taxon>
        <taxon>Bacillati</taxon>
        <taxon>Bacillota</taxon>
        <taxon>Clostridia</taxon>
        <taxon>Peptostreptococcales</taxon>
        <taxon>Tepidibacteraceae</taxon>
        <taxon>Alkalithermobacter</taxon>
    </lineage>
</organism>
<name>A0A150FTA4_CLOPD</name>
<comment type="subcellular location">
    <subcellularLocation>
        <location evidence="1">Membrane</location>
        <topology evidence="1">Multi-pass membrane protein</topology>
    </subcellularLocation>
</comment>
<dbReference type="GO" id="GO:0033013">
    <property type="term" value="P:tetrapyrrole metabolic process"/>
    <property type="evidence" value="ECO:0007669"/>
    <property type="project" value="UniProtKB-ARBA"/>
</dbReference>
<gene>
    <name evidence="7" type="ORF">JWYL7_1480</name>
    <name evidence="8" type="ORF">SAMN05661008_00041</name>
</gene>
<sequence length="160" mass="18681">MVISLKNIVKFLVSIFIPLGVGFLSGYITKDSMNIYQNLIRPSFAPPGYIFSIVWTILYILMGIASYRVYVSEKSKYEVKDALTFYFIQLALNFLWPIVYFNLGFRFLALILIIILWILILVTTIKFFQIDKIAGYLMVPYLLWVSFAAILNYSTWKLNR</sequence>
<dbReference type="PANTHER" id="PTHR10057">
    <property type="entry name" value="PERIPHERAL-TYPE BENZODIAZEPINE RECEPTOR"/>
    <property type="match status" value="1"/>
</dbReference>
<feature type="transmembrane region" description="Helical" evidence="6">
    <location>
        <begin position="83"/>
        <end position="101"/>
    </location>
</feature>
<comment type="caution">
    <text evidence="7">The sequence shown here is derived from an EMBL/GenBank/DDBJ whole genome shotgun (WGS) entry which is preliminary data.</text>
</comment>
<proteinExistence type="inferred from homology"/>
<keyword evidence="3 6" id="KW-0812">Transmembrane</keyword>
<feature type="transmembrane region" description="Helical" evidence="6">
    <location>
        <begin position="135"/>
        <end position="156"/>
    </location>
</feature>
<dbReference type="Pfam" id="PF03073">
    <property type="entry name" value="TspO_MBR"/>
    <property type="match status" value="1"/>
</dbReference>
<evidence type="ECO:0000256" key="2">
    <source>
        <dbReference type="ARBA" id="ARBA00007524"/>
    </source>
</evidence>
<dbReference type="PATRIC" id="fig|1121328.3.peg.1489"/>
<dbReference type="EMBL" id="FRBG01000001">
    <property type="protein sequence ID" value="SHK33972.1"/>
    <property type="molecule type" value="Genomic_DNA"/>
</dbReference>
<comment type="similarity">
    <text evidence="2">Belongs to the TspO/BZRP family.</text>
</comment>
<dbReference type="Gene3D" id="1.20.1260.100">
    <property type="entry name" value="TspO/MBR protein"/>
    <property type="match status" value="1"/>
</dbReference>
<dbReference type="Proteomes" id="UP000092605">
    <property type="component" value="Unassembled WGS sequence"/>
</dbReference>
<evidence type="ECO:0000313" key="9">
    <source>
        <dbReference type="Proteomes" id="UP000092605"/>
    </source>
</evidence>
<feature type="transmembrane region" description="Helical" evidence="6">
    <location>
        <begin position="48"/>
        <end position="71"/>
    </location>
</feature>
<evidence type="ECO:0000256" key="5">
    <source>
        <dbReference type="ARBA" id="ARBA00023136"/>
    </source>
</evidence>
<keyword evidence="5 6" id="KW-0472">Membrane</keyword>
<dbReference type="CDD" id="cd15904">
    <property type="entry name" value="TSPO_MBR"/>
    <property type="match status" value="1"/>
</dbReference>
<dbReference type="InterPro" id="IPR004307">
    <property type="entry name" value="TspO_MBR"/>
</dbReference>
<dbReference type="RefSeq" id="WP_066071216.1">
    <property type="nucleotide sequence ID" value="NZ_FRBG01000001.1"/>
</dbReference>
<reference evidence="8 10" key="2">
    <citation type="submission" date="2016-11" db="EMBL/GenBank/DDBJ databases">
        <authorList>
            <person name="Varghese N."/>
            <person name="Submissions S."/>
        </authorList>
    </citation>
    <scope>NUCLEOTIDE SEQUENCE [LARGE SCALE GENOMIC DNA]</scope>
    <source>
        <strain evidence="8 10">DSM 7308</strain>
    </source>
</reference>
<dbReference type="PANTHER" id="PTHR10057:SF0">
    <property type="entry name" value="TRANSLOCATOR PROTEIN"/>
    <property type="match status" value="1"/>
</dbReference>
<feature type="transmembrane region" description="Helical" evidence="6">
    <location>
        <begin position="107"/>
        <end position="128"/>
    </location>
</feature>
<dbReference type="OrthoDB" id="9795496at2"/>
<evidence type="ECO:0000313" key="8">
    <source>
        <dbReference type="EMBL" id="SHK33972.1"/>
    </source>
</evidence>
<feature type="transmembrane region" description="Helical" evidence="6">
    <location>
        <begin position="7"/>
        <end position="28"/>
    </location>
</feature>
<evidence type="ECO:0000313" key="10">
    <source>
        <dbReference type="Proteomes" id="UP000323392"/>
    </source>
</evidence>
<evidence type="ECO:0000256" key="4">
    <source>
        <dbReference type="ARBA" id="ARBA00022989"/>
    </source>
</evidence>
<dbReference type="PIRSF" id="PIRSF005859">
    <property type="entry name" value="PBR"/>
    <property type="match status" value="1"/>
</dbReference>
<protein>
    <submittedName>
        <fullName evidence="7">TspO and MBR like protein</fullName>
    </submittedName>
    <submittedName>
        <fullName evidence="8">TspO and MBR related proteins</fullName>
    </submittedName>
</protein>
<dbReference type="InterPro" id="IPR038330">
    <property type="entry name" value="TspO/MBR-related_sf"/>
</dbReference>
<evidence type="ECO:0000256" key="3">
    <source>
        <dbReference type="ARBA" id="ARBA00022692"/>
    </source>
</evidence>
<keyword evidence="10" id="KW-1185">Reference proteome</keyword>
<dbReference type="AlphaFoldDB" id="A0A150FTA4"/>
<dbReference type="STRING" id="1121328.JWYL7_1480"/>
<dbReference type="GO" id="GO:0016020">
    <property type="term" value="C:membrane"/>
    <property type="evidence" value="ECO:0007669"/>
    <property type="project" value="UniProtKB-SubCell"/>
</dbReference>